<protein>
    <submittedName>
        <fullName evidence="1">Uncharacterized protein</fullName>
    </submittedName>
</protein>
<organism evidence="1 2">
    <name type="scientific">Mycena albidolilacea</name>
    <dbReference type="NCBI Taxonomy" id="1033008"/>
    <lineage>
        <taxon>Eukaryota</taxon>
        <taxon>Fungi</taxon>
        <taxon>Dikarya</taxon>
        <taxon>Basidiomycota</taxon>
        <taxon>Agaricomycotina</taxon>
        <taxon>Agaricomycetes</taxon>
        <taxon>Agaricomycetidae</taxon>
        <taxon>Agaricales</taxon>
        <taxon>Marasmiineae</taxon>
        <taxon>Mycenaceae</taxon>
        <taxon>Mycena</taxon>
    </lineage>
</organism>
<gene>
    <name evidence="1" type="ORF">DFH08DRAFT_808052</name>
</gene>
<name>A0AAD7A2L4_9AGAR</name>
<comment type="caution">
    <text evidence="1">The sequence shown here is derived from an EMBL/GenBank/DDBJ whole genome shotgun (WGS) entry which is preliminary data.</text>
</comment>
<proteinExistence type="predicted"/>
<dbReference type="AlphaFoldDB" id="A0AAD7A2L4"/>
<dbReference type="Proteomes" id="UP001218218">
    <property type="component" value="Unassembled WGS sequence"/>
</dbReference>
<dbReference type="EMBL" id="JARIHO010000017">
    <property type="protein sequence ID" value="KAJ7348315.1"/>
    <property type="molecule type" value="Genomic_DNA"/>
</dbReference>
<accession>A0AAD7A2L4</accession>
<evidence type="ECO:0000313" key="1">
    <source>
        <dbReference type="EMBL" id="KAJ7348315.1"/>
    </source>
</evidence>
<evidence type="ECO:0000313" key="2">
    <source>
        <dbReference type="Proteomes" id="UP001218218"/>
    </source>
</evidence>
<sequence length="296" mass="33184">MAQAEMRHTTAMFDTPGLRHLGDKCSEHVIIGTCIGKEWKRINTDGWIKHSFQHFKPFINCIAAPATHHTREQGQREHRDLQHEKRGGRALWREEESVFGGGGGAVDGGRRKEGCMLEFHDAVHDAVHDDSTLILVFFSVHPEFLVIQHEFTTFKFFPGLWSWVEPPPGGLSKALCSSNTVSASHELLSGVESGVSYCCIWYILSLDLSIPKTVPKLLDQYQMMATPVSRSILTEHRKQSVFILITYVTSSQQSFFDNSPPNPEVNNQARVALNRQVAPQLYTAFKAACGVVLFCS</sequence>
<reference evidence="1" key="1">
    <citation type="submission" date="2023-03" db="EMBL/GenBank/DDBJ databases">
        <title>Massive genome expansion in bonnet fungi (Mycena s.s.) driven by repeated elements and novel gene families across ecological guilds.</title>
        <authorList>
            <consortium name="Lawrence Berkeley National Laboratory"/>
            <person name="Harder C.B."/>
            <person name="Miyauchi S."/>
            <person name="Viragh M."/>
            <person name="Kuo A."/>
            <person name="Thoen E."/>
            <person name="Andreopoulos B."/>
            <person name="Lu D."/>
            <person name="Skrede I."/>
            <person name="Drula E."/>
            <person name="Henrissat B."/>
            <person name="Morin E."/>
            <person name="Kohler A."/>
            <person name="Barry K."/>
            <person name="LaButti K."/>
            <person name="Morin E."/>
            <person name="Salamov A."/>
            <person name="Lipzen A."/>
            <person name="Mereny Z."/>
            <person name="Hegedus B."/>
            <person name="Baldrian P."/>
            <person name="Stursova M."/>
            <person name="Weitz H."/>
            <person name="Taylor A."/>
            <person name="Grigoriev I.V."/>
            <person name="Nagy L.G."/>
            <person name="Martin F."/>
            <person name="Kauserud H."/>
        </authorList>
    </citation>
    <scope>NUCLEOTIDE SEQUENCE</scope>
    <source>
        <strain evidence="1">CBHHK002</strain>
    </source>
</reference>
<keyword evidence="2" id="KW-1185">Reference proteome</keyword>